<reference evidence="2 3" key="1">
    <citation type="submission" date="2024-10" db="EMBL/GenBank/DDBJ databases">
        <title>The Natural Products Discovery Center: Release of the First 8490 Sequenced Strains for Exploring Actinobacteria Biosynthetic Diversity.</title>
        <authorList>
            <person name="Kalkreuter E."/>
            <person name="Kautsar S.A."/>
            <person name="Yang D."/>
            <person name="Bader C.D."/>
            <person name="Teijaro C.N."/>
            <person name="Fluegel L."/>
            <person name="Davis C.M."/>
            <person name="Simpson J.R."/>
            <person name="Lauterbach L."/>
            <person name="Steele A.D."/>
            <person name="Gui C."/>
            <person name="Meng S."/>
            <person name="Li G."/>
            <person name="Viehrig K."/>
            <person name="Ye F."/>
            <person name="Su P."/>
            <person name="Kiefer A.F."/>
            <person name="Nichols A."/>
            <person name="Cepeda A.J."/>
            <person name="Yan W."/>
            <person name="Fan B."/>
            <person name="Jiang Y."/>
            <person name="Adhikari A."/>
            <person name="Zheng C.-J."/>
            <person name="Schuster L."/>
            <person name="Cowan T.M."/>
            <person name="Smanski M.J."/>
            <person name="Chevrette M.G."/>
            <person name="De Carvalho L.P.S."/>
            <person name="Shen B."/>
        </authorList>
    </citation>
    <scope>NUCLEOTIDE SEQUENCE [LARGE SCALE GENOMIC DNA]</scope>
    <source>
        <strain evidence="2 3">NPDC002593</strain>
    </source>
</reference>
<evidence type="ECO:0008006" key="4">
    <source>
        <dbReference type="Google" id="ProtNLM"/>
    </source>
</evidence>
<keyword evidence="1" id="KW-0732">Signal</keyword>
<evidence type="ECO:0000256" key="1">
    <source>
        <dbReference type="SAM" id="SignalP"/>
    </source>
</evidence>
<comment type="caution">
    <text evidence="2">The sequence shown here is derived from an EMBL/GenBank/DDBJ whole genome shotgun (WGS) entry which is preliminary data.</text>
</comment>
<sequence length="367" mass="39012">MTGRNPCGATISALIGCALIVSGCAAGIAPARPDTGRSADVSASARAFIFRTRTELVLATSRRVVARYRGSYSESGFTQDNSHIYALDGSGGLTAMEAVRGTALPGRVDCHCARIFPLHGTTVGWWNEPDTFIQADLRDPHPTTRARITLPPPDPIAPGAVVSGPHLLAAGERVLVLDRVESPPGASWGINHLSLVDTDTGVARALGRIEGVNTAFDRAALRPDGQAVAIAGRIRDGIACGTARLLRIDLLNDRIDTLDPPAASDCSALEDLRWDGADLTATYANWESGSPGRLATAVWNRSGRQWERRGGGETLRYGSLTPVTALELRRTGSEQPRTTQTGDLLLTTPGQLQVLAHDVLDIRLPHV</sequence>
<dbReference type="SUPFAM" id="SSF82171">
    <property type="entry name" value="DPP6 N-terminal domain-like"/>
    <property type="match status" value="1"/>
</dbReference>
<evidence type="ECO:0000313" key="3">
    <source>
        <dbReference type="Proteomes" id="UP001601992"/>
    </source>
</evidence>
<dbReference type="PROSITE" id="PS51257">
    <property type="entry name" value="PROKAR_LIPOPROTEIN"/>
    <property type="match status" value="1"/>
</dbReference>
<dbReference type="RefSeq" id="WP_040819265.1">
    <property type="nucleotide sequence ID" value="NZ_JBIAQY010000005.1"/>
</dbReference>
<protein>
    <recommendedName>
        <fullName evidence="4">TolB-like 6-blade propeller-like</fullName>
    </recommendedName>
</protein>
<gene>
    <name evidence="2" type="ORF">ACFYXQ_16940</name>
</gene>
<name>A0ABW6RZJ5_9NOCA</name>
<evidence type="ECO:0000313" key="2">
    <source>
        <dbReference type="EMBL" id="MFF3569456.1"/>
    </source>
</evidence>
<organism evidence="2 3">
    <name type="scientific">Nocardia jiangxiensis</name>
    <dbReference type="NCBI Taxonomy" id="282685"/>
    <lineage>
        <taxon>Bacteria</taxon>
        <taxon>Bacillati</taxon>
        <taxon>Actinomycetota</taxon>
        <taxon>Actinomycetes</taxon>
        <taxon>Mycobacteriales</taxon>
        <taxon>Nocardiaceae</taxon>
        <taxon>Nocardia</taxon>
    </lineage>
</organism>
<dbReference type="Proteomes" id="UP001601992">
    <property type="component" value="Unassembled WGS sequence"/>
</dbReference>
<accession>A0ABW6RZJ5</accession>
<feature type="chain" id="PRO_5047384739" description="TolB-like 6-blade propeller-like" evidence="1">
    <location>
        <begin position="27"/>
        <end position="367"/>
    </location>
</feature>
<dbReference type="EMBL" id="JBIAQY010000005">
    <property type="protein sequence ID" value="MFF3569456.1"/>
    <property type="molecule type" value="Genomic_DNA"/>
</dbReference>
<feature type="signal peptide" evidence="1">
    <location>
        <begin position="1"/>
        <end position="26"/>
    </location>
</feature>
<proteinExistence type="predicted"/>
<keyword evidence="3" id="KW-1185">Reference proteome</keyword>